<dbReference type="EMBL" id="KY684110">
    <property type="protein sequence ID" value="ARF11873.1"/>
    <property type="molecule type" value="Genomic_DNA"/>
</dbReference>
<evidence type="ECO:0008006" key="5">
    <source>
        <dbReference type="Google" id="ProtNLM"/>
    </source>
</evidence>
<evidence type="ECO:0000259" key="3">
    <source>
        <dbReference type="PROSITE" id="PS50158"/>
    </source>
</evidence>
<name>A0A1V0SJI6_9VIRU</name>
<proteinExistence type="predicted"/>
<dbReference type="PROSITE" id="PS50158">
    <property type="entry name" value="ZF_CCHC"/>
    <property type="match status" value="1"/>
</dbReference>
<keyword evidence="1" id="KW-0862">Zinc</keyword>
<protein>
    <recommendedName>
        <fullName evidence="5">GIY-YIG domain-containing protein</fullName>
    </recommendedName>
</protein>
<dbReference type="InterPro" id="IPR001878">
    <property type="entry name" value="Znf_CCHC"/>
</dbReference>
<dbReference type="GO" id="GO:0003676">
    <property type="term" value="F:nucleic acid binding"/>
    <property type="evidence" value="ECO:0007669"/>
    <property type="project" value="InterPro"/>
</dbReference>
<accession>A0A1V0SJI6</accession>
<gene>
    <name evidence="4" type="ORF">Klosneuvirus_3_8</name>
</gene>
<reference evidence="4" key="1">
    <citation type="journal article" date="2017" name="Science">
        <title>Giant viruses with an expanded complement of translation system components.</title>
        <authorList>
            <person name="Schulz F."/>
            <person name="Yutin N."/>
            <person name="Ivanova N.N."/>
            <person name="Ortega D.R."/>
            <person name="Lee T.K."/>
            <person name="Vierheilig J."/>
            <person name="Daims H."/>
            <person name="Horn M."/>
            <person name="Wagner M."/>
            <person name="Jensen G.J."/>
            <person name="Kyrpides N.C."/>
            <person name="Koonin E.V."/>
            <person name="Woyke T."/>
        </authorList>
    </citation>
    <scope>NUCLEOTIDE SEQUENCE</scope>
    <source>
        <strain evidence="4">KNV1</strain>
    </source>
</reference>
<evidence type="ECO:0000313" key="4">
    <source>
        <dbReference type="EMBL" id="ARF11873.1"/>
    </source>
</evidence>
<keyword evidence="1" id="KW-0863">Zinc-finger</keyword>
<dbReference type="InterPro" id="IPR013087">
    <property type="entry name" value="Znf_C2H2_type"/>
</dbReference>
<dbReference type="InterPro" id="IPR035901">
    <property type="entry name" value="GIY-YIG_endonuc_sf"/>
</dbReference>
<evidence type="ECO:0000256" key="1">
    <source>
        <dbReference type="PROSITE-ProRule" id="PRU00042"/>
    </source>
</evidence>
<keyword evidence="1" id="KW-0479">Metal-binding</keyword>
<dbReference type="PROSITE" id="PS50157">
    <property type="entry name" value="ZINC_FINGER_C2H2_2"/>
    <property type="match status" value="1"/>
</dbReference>
<sequence length="223" mass="26028">MIYVLLLEKDKWYVGYTDRKDGERFTEHFTGNGSKWTQLYKPVQVMEWRKGTLEDENTVTLEFMEKYGWWNVRGGSYCNVEMSKPPKQLTPKLPKSITTTTKMKTPNIAKIQVKPPESPINTTKRIFKNGYWRTIKVTTPKTNKNIANTDELNCSRCGNDGHTQEKCYAKKDINDDDIDDECDYNIDSESLSEELEWICSGCNKSFETKKGALYHQNFYCKHK</sequence>
<organism evidence="4">
    <name type="scientific">Klosneuvirus KNV1</name>
    <dbReference type="NCBI Taxonomy" id="1977640"/>
    <lineage>
        <taxon>Viruses</taxon>
        <taxon>Varidnaviria</taxon>
        <taxon>Bamfordvirae</taxon>
        <taxon>Nucleocytoviricota</taxon>
        <taxon>Megaviricetes</taxon>
        <taxon>Imitervirales</taxon>
        <taxon>Mimiviridae</taxon>
        <taxon>Klosneuvirinae</taxon>
        <taxon>Klosneuvirus</taxon>
    </lineage>
</organism>
<feature type="domain" description="C2H2-type" evidence="2">
    <location>
        <begin position="197"/>
        <end position="223"/>
    </location>
</feature>
<dbReference type="GO" id="GO:0008270">
    <property type="term" value="F:zinc ion binding"/>
    <property type="evidence" value="ECO:0007669"/>
    <property type="project" value="UniProtKB-KW"/>
</dbReference>
<feature type="domain" description="CCHC-type" evidence="3">
    <location>
        <begin position="154"/>
        <end position="167"/>
    </location>
</feature>
<evidence type="ECO:0000259" key="2">
    <source>
        <dbReference type="PROSITE" id="PS50157"/>
    </source>
</evidence>
<dbReference type="CDD" id="cd00719">
    <property type="entry name" value="GIY-YIG_SF"/>
    <property type="match status" value="1"/>
</dbReference>
<dbReference type="Gene3D" id="3.40.1440.10">
    <property type="entry name" value="GIY-YIG endonuclease"/>
    <property type="match status" value="1"/>
</dbReference>